<feature type="transmembrane region" description="Helical" evidence="1">
    <location>
        <begin position="12"/>
        <end position="31"/>
    </location>
</feature>
<keyword evidence="1" id="KW-1133">Transmembrane helix</keyword>
<name>A0A8S5MSF0_9CAUD</name>
<accession>A0A8S5MSF0</accession>
<protein>
    <submittedName>
        <fullName evidence="2">Uncharacterized protein</fullName>
    </submittedName>
</protein>
<organism evidence="2">
    <name type="scientific">Podoviridae sp. ctwV53</name>
    <dbReference type="NCBI Taxonomy" id="2826587"/>
    <lineage>
        <taxon>Viruses</taxon>
        <taxon>Duplodnaviria</taxon>
        <taxon>Heunggongvirae</taxon>
        <taxon>Uroviricota</taxon>
        <taxon>Caudoviricetes</taxon>
    </lineage>
</organism>
<evidence type="ECO:0000313" key="2">
    <source>
        <dbReference type="EMBL" id="DAD85156.1"/>
    </source>
</evidence>
<keyword evidence="1" id="KW-0472">Membrane</keyword>
<reference evidence="2" key="1">
    <citation type="journal article" date="2021" name="Proc. Natl. Acad. Sci. U.S.A.">
        <title>A Catalog of Tens of Thousands of Viruses from Human Metagenomes Reveals Hidden Associations with Chronic Diseases.</title>
        <authorList>
            <person name="Tisza M.J."/>
            <person name="Buck C.B."/>
        </authorList>
    </citation>
    <scope>NUCLEOTIDE SEQUENCE</scope>
    <source>
        <strain evidence="2">CtwV53</strain>
    </source>
</reference>
<dbReference type="EMBL" id="BK014975">
    <property type="protein sequence ID" value="DAD85156.1"/>
    <property type="molecule type" value="Genomic_DNA"/>
</dbReference>
<proteinExistence type="predicted"/>
<keyword evidence="1" id="KW-0812">Transmembrane</keyword>
<sequence>MVNGEISASPLSPSFLIDFAYCIFLIVINTLTTKNDCNQKHYNKALYLNHLPKIN</sequence>
<evidence type="ECO:0000256" key="1">
    <source>
        <dbReference type="SAM" id="Phobius"/>
    </source>
</evidence>